<evidence type="ECO:0008006" key="5">
    <source>
        <dbReference type="Google" id="ProtNLM"/>
    </source>
</evidence>
<dbReference type="GO" id="GO:0005829">
    <property type="term" value="C:cytosol"/>
    <property type="evidence" value="ECO:0007669"/>
    <property type="project" value="TreeGrafter"/>
</dbReference>
<feature type="compositionally biased region" description="Polar residues" evidence="2">
    <location>
        <begin position="104"/>
        <end position="114"/>
    </location>
</feature>
<gene>
    <name evidence="3" type="ORF">WICPIJ_003510</name>
</gene>
<dbReference type="EMBL" id="JAEUBG010001945">
    <property type="protein sequence ID" value="KAH3685516.1"/>
    <property type="molecule type" value="Genomic_DNA"/>
</dbReference>
<keyword evidence="4" id="KW-1185">Reference proteome</keyword>
<dbReference type="InterPro" id="IPR002836">
    <property type="entry name" value="PDCD5-like"/>
</dbReference>
<organism evidence="3 4">
    <name type="scientific">Wickerhamomyces pijperi</name>
    <name type="common">Yeast</name>
    <name type="synonym">Pichia pijperi</name>
    <dbReference type="NCBI Taxonomy" id="599730"/>
    <lineage>
        <taxon>Eukaryota</taxon>
        <taxon>Fungi</taxon>
        <taxon>Dikarya</taxon>
        <taxon>Ascomycota</taxon>
        <taxon>Saccharomycotina</taxon>
        <taxon>Saccharomycetes</taxon>
        <taxon>Phaffomycetales</taxon>
        <taxon>Wickerhamomycetaceae</taxon>
        <taxon>Wickerhamomyces</taxon>
    </lineage>
</organism>
<dbReference type="PANTHER" id="PTHR10840:SF0">
    <property type="entry name" value="PROGRAMMED CELL DEATH PROTEIN 5"/>
    <property type="match status" value="1"/>
</dbReference>
<evidence type="ECO:0000256" key="1">
    <source>
        <dbReference type="ARBA" id="ARBA00010490"/>
    </source>
</evidence>
<dbReference type="Gene3D" id="1.10.8.140">
    <property type="entry name" value="PDCD5-like"/>
    <property type="match status" value="1"/>
</dbReference>
<feature type="region of interest" description="Disordered" evidence="2">
    <location>
        <begin position="17"/>
        <end position="43"/>
    </location>
</feature>
<dbReference type="SUPFAM" id="SSF46950">
    <property type="entry name" value="Double-stranded DNA-binding domain"/>
    <property type="match status" value="1"/>
</dbReference>
<comment type="similarity">
    <text evidence="1">Belongs to the PDCD5 family.</text>
</comment>
<feature type="compositionally biased region" description="Acidic residues" evidence="2">
    <location>
        <begin position="117"/>
        <end position="128"/>
    </location>
</feature>
<name>A0A9P8TNM5_WICPI</name>
<evidence type="ECO:0000256" key="2">
    <source>
        <dbReference type="SAM" id="MobiDB-lite"/>
    </source>
</evidence>
<dbReference type="Pfam" id="PF01984">
    <property type="entry name" value="dsDNA_bind"/>
    <property type="match status" value="1"/>
</dbReference>
<accession>A0A9P8TNM5</accession>
<dbReference type="GO" id="GO:0005634">
    <property type="term" value="C:nucleus"/>
    <property type="evidence" value="ECO:0007669"/>
    <property type="project" value="TreeGrafter"/>
</dbReference>
<protein>
    <recommendedName>
        <fullName evidence="5">DNA-binding TFAR19-related protein</fullName>
    </recommendedName>
</protein>
<comment type="caution">
    <text evidence="3">The sequence shown here is derived from an EMBL/GenBank/DDBJ whole genome shotgun (WGS) entry which is preliminary data.</text>
</comment>
<evidence type="ECO:0000313" key="4">
    <source>
        <dbReference type="Proteomes" id="UP000774326"/>
    </source>
</evidence>
<dbReference type="InterPro" id="IPR036883">
    <property type="entry name" value="PDCD5-like_sf"/>
</dbReference>
<dbReference type="AlphaFoldDB" id="A0A9P8TNM5"/>
<reference evidence="3" key="1">
    <citation type="journal article" date="2021" name="Open Biol.">
        <title>Shared evolutionary footprints suggest mitochondrial oxidative damage underlies multiple complex I losses in fungi.</title>
        <authorList>
            <person name="Schikora-Tamarit M.A."/>
            <person name="Marcet-Houben M."/>
            <person name="Nosek J."/>
            <person name="Gabaldon T."/>
        </authorList>
    </citation>
    <scope>NUCLEOTIDE SEQUENCE</scope>
    <source>
        <strain evidence="3">CBS2887</strain>
    </source>
</reference>
<dbReference type="Proteomes" id="UP000774326">
    <property type="component" value="Unassembled WGS sequence"/>
</dbReference>
<feature type="region of interest" description="Disordered" evidence="2">
    <location>
        <begin position="103"/>
        <end position="128"/>
    </location>
</feature>
<dbReference type="PANTHER" id="PTHR10840">
    <property type="entry name" value="PROGRAMMED CELL DEATH PROTEIN 5"/>
    <property type="match status" value="1"/>
</dbReference>
<dbReference type="GO" id="GO:0003677">
    <property type="term" value="F:DNA binding"/>
    <property type="evidence" value="ECO:0007669"/>
    <property type="project" value="InterPro"/>
</dbReference>
<proteinExistence type="inferred from homology"/>
<evidence type="ECO:0000313" key="3">
    <source>
        <dbReference type="EMBL" id="KAH3685516.1"/>
    </source>
</evidence>
<reference evidence="3" key="2">
    <citation type="submission" date="2021-01" db="EMBL/GenBank/DDBJ databases">
        <authorList>
            <person name="Schikora-Tamarit M.A."/>
        </authorList>
    </citation>
    <scope>NUCLEOTIDE SEQUENCE</scope>
    <source>
        <strain evidence="3">CBS2887</strain>
    </source>
</reference>
<dbReference type="PIRSF" id="PIRSF015730">
    <property type="entry name" value="TFAR19"/>
    <property type="match status" value="1"/>
</dbReference>
<dbReference type="OrthoDB" id="10252486at2759"/>
<feature type="compositionally biased region" description="Low complexity" evidence="2">
    <location>
        <begin position="23"/>
        <end position="35"/>
    </location>
</feature>
<sequence length="128" mass="14447">MDDAELNAIRAARLQELQKNAGQSPSSSPQSQQQSGLNAALDQVLEPEAKARLSRVNLVKPERARAVEQYIMKLAQTGQIRRKLSEDDIVEILDGIARDEQQRNKTSIVFSRKQSAFDDEDDEDDFFD</sequence>